<organism>
    <name type="scientific">Serpula lacrymans var. lacrymans (strain S7.9)</name>
    <name type="common">Dry rot fungus</name>
    <dbReference type="NCBI Taxonomy" id="578457"/>
    <lineage>
        <taxon>Eukaryota</taxon>
        <taxon>Fungi</taxon>
        <taxon>Dikarya</taxon>
        <taxon>Basidiomycota</taxon>
        <taxon>Agaricomycotina</taxon>
        <taxon>Agaricomycetes</taxon>
        <taxon>Agaricomycetidae</taxon>
        <taxon>Boletales</taxon>
        <taxon>Coniophorineae</taxon>
        <taxon>Serpulaceae</taxon>
        <taxon>Serpula</taxon>
    </lineage>
</organism>
<evidence type="ECO:0000313" key="2">
    <source>
        <dbReference type="EMBL" id="EGO23225.1"/>
    </source>
</evidence>
<dbReference type="KEGG" id="sla:SERLADRAFT_439968"/>
<dbReference type="HOGENOM" id="CLU_2456163_0_0_1"/>
<evidence type="ECO:0000256" key="1">
    <source>
        <dbReference type="SAM" id="MobiDB-lite"/>
    </source>
</evidence>
<dbReference type="EMBL" id="GL945436">
    <property type="protein sequence ID" value="EGO23225.1"/>
    <property type="molecule type" value="Genomic_DNA"/>
</dbReference>
<accession>F8P247</accession>
<feature type="compositionally biased region" description="Polar residues" evidence="1">
    <location>
        <begin position="67"/>
        <end position="79"/>
    </location>
</feature>
<feature type="region of interest" description="Disordered" evidence="1">
    <location>
        <begin position="64"/>
        <end position="89"/>
    </location>
</feature>
<gene>
    <name evidence="2" type="ORF">SERLADRAFT_439968</name>
</gene>
<dbReference type="AlphaFoldDB" id="F8P247"/>
<reference evidence="2" key="1">
    <citation type="submission" date="2011-04" db="EMBL/GenBank/DDBJ databases">
        <title>Evolution of plant cell wall degrading machinery underlies the functional diversity of forest fungi.</title>
        <authorList>
            <consortium name="US DOE Joint Genome Institute (JGI-PGF)"/>
            <person name="Eastwood D.C."/>
            <person name="Floudas D."/>
            <person name="Binder M."/>
            <person name="Majcherczyk A."/>
            <person name="Schneider P."/>
            <person name="Aerts A."/>
            <person name="Asiegbu F.O."/>
            <person name="Baker S.E."/>
            <person name="Barry K."/>
            <person name="Bendiksby M."/>
            <person name="Blumentritt M."/>
            <person name="Coutinho P.M."/>
            <person name="Cullen D."/>
            <person name="Cullen D."/>
            <person name="Gathman A."/>
            <person name="Goodell B."/>
            <person name="Henrissat B."/>
            <person name="Ihrmark K."/>
            <person name="Kauserud H."/>
            <person name="Kohler A."/>
            <person name="LaButti K."/>
            <person name="Lapidus A."/>
            <person name="Lavin J.L."/>
            <person name="Lee Y.-H."/>
            <person name="Lindquist E."/>
            <person name="Lilly W."/>
            <person name="Lucas S."/>
            <person name="Morin E."/>
            <person name="Murat C."/>
            <person name="Oguiza J.A."/>
            <person name="Park J."/>
            <person name="Pisabarro A.G."/>
            <person name="Riley R."/>
            <person name="Rosling A."/>
            <person name="Salamov A."/>
            <person name="Schmidt O."/>
            <person name="Schmutz J."/>
            <person name="Skrede I."/>
            <person name="Stenlid J."/>
            <person name="Wiebenga A."/>
            <person name="Xie X."/>
            <person name="Kues U."/>
            <person name="Hibbett D.S."/>
            <person name="Hoffmeister D."/>
            <person name="Hogberg N."/>
            <person name="Martin F."/>
            <person name="Grigoriev I.V."/>
            <person name="Watkinson S.C."/>
        </authorList>
    </citation>
    <scope>NUCLEOTIDE SEQUENCE</scope>
    <source>
        <strain evidence="2">S7.9</strain>
    </source>
</reference>
<dbReference type="RefSeq" id="XP_007320465.1">
    <property type="nucleotide sequence ID" value="XM_007320403.1"/>
</dbReference>
<protein>
    <submittedName>
        <fullName evidence="2">Uncharacterized protein</fullName>
    </submittedName>
</protein>
<dbReference type="GeneID" id="18815285"/>
<name>F8P247_SERL9</name>
<dbReference type="Proteomes" id="UP000008064">
    <property type="component" value="Unassembled WGS sequence"/>
</dbReference>
<proteinExistence type="predicted"/>
<sequence length="89" mass="9816">MSTVQADIIVEQEPNIRVFNFTLAAGYNRHPSSLELKSVALNVAKNNNFQGDNNIPVAATLFKPEPTTKTHQKPSMSHSESGRLVPEQL</sequence>